<name>B5VLK2_YEAS6</name>
<proteinExistence type="predicted"/>
<dbReference type="Proteomes" id="UP000008988">
    <property type="component" value="Unassembled WGS sequence"/>
</dbReference>
<sequence length="49" mass="4954">MAASSPMAEMIVTIKSLPSSKAACMLSPNSPSGALTSSLVSPSMVIKDK</sequence>
<dbReference type="AlphaFoldDB" id="B5VLK2"/>
<evidence type="ECO:0000313" key="1">
    <source>
        <dbReference type="EMBL" id="EDZ71194.1"/>
    </source>
</evidence>
<protein>
    <submittedName>
        <fullName evidence="1">Uncharacterized protein</fullName>
    </submittedName>
</protein>
<comment type="caution">
    <text evidence="1">The sequence shown here is derived from an EMBL/GenBank/DDBJ whole genome shotgun (WGS) entry which is preliminary data.</text>
</comment>
<accession>B5VLK2</accession>
<reference evidence="1 2" key="1">
    <citation type="journal article" date="2008" name="FEMS Yeast Res.">
        <title>Comparative genome analysis of a Saccharomyces cerevisiae wine strain.</title>
        <authorList>
            <person name="Borneman A.R."/>
            <person name="Forgan A.H."/>
            <person name="Pretorius I.S."/>
            <person name="Chambers P.J."/>
        </authorList>
    </citation>
    <scope>NUCLEOTIDE SEQUENCE [LARGE SCALE GENOMIC DNA]</scope>
    <source>
        <strain evidence="1 2">AWRI1631</strain>
    </source>
</reference>
<evidence type="ECO:0000313" key="2">
    <source>
        <dbReference type="Proteomes" id="UP000008988"/>
    </source>
</evidence>
<dbReference type="EMBL" id="ABSV01001357">
    <property type="protein sequence ID" value="EDZ71194.1"/>
    <property type="molecule type" value="Genomic_DNA"/>
</dbReference>
<organism evidence="1 2">
    <name type="scientific">Saccharomyces cerevisiae (strain AWRI1631)</name>
    <name type="common">Baker's yeast</name>
    <dbReference type="NCBI Taxonomy" id="545124"/>
    <lineage>
        <taxon>Eukaryota</taxon>
        <taxon>Fungi</taxon>
        <taxon>Dikarya</taxon>
        <taxon>Ascomycota</taxon>
        <taxon>Saccharomycotina</taxon>
        <taxon>Saccharomycetes</taxon>
        <taxon>Saccharomycetales</taxon>
        <taxon>Saccharomycetaceae</taxon>
        <taxon>Saccharomyces</taxon>
    </lineage>
</organism>
<gene>
    <name evidence="1" type="ORF">AWRI1631_102400</name>
</gene>